<proteinExistence type="predicted"/>
<dbReference type="EMBL" id="JABBZM010000002">
    <property type="protein sequence ID" value="NMV36942.1"/>
    <property type="molecule type" value="Genomic_DNA"/>
</dbReference>
<evidence type="ECO:0000313" key="2">
    <source>
        <dbReference type="Proteomes" id="UP000575469"/>
    </source>
</evidence>
<accession>A0A848NP73</accession>
<comment type="caution">
    <text evidence="1">The sequence shown here is derived from an EMBL/GenBank/DDBJ whole genome shotgun (WGS) entry which is preliminary data.</text>
</comment>
<reference evidence="1 2" key="1">
    <citation type="submission" date="2020-04" db="EMBL/GenBank/DDBJ databases">
        <title>Ralstonia insidiosa genome sequencing and assembly.</title>
        <authorList>
            <person name="Martins R.C.R."/>
            <person name="Perdigao-Neto L.V."/>
            <person name="Levin A.S.S."/>
            <person name="Costa S.F."/>
        </authorList>
    </citation>
    <scope>NUCLEOTIDE SEQUENCE [LARGE SCALE GENOMIC DNA]</scope>
    <source>
        <strain evidence="1 2">5047</strain>
    </source>
</reference>
<gene>
    <name evidence="1" type="ORF">HGR00_03350</name>
</gene>
<name>A0A848NP73_9RALS</name>
<dbReference type="Proteomes" id="UP000575469">
    <property type="component" value="Unassembled WGS sequence"/>
</dbReference>
<organism evidence="1 2">
    <name type="scientific">Ralstonia insidiosa</name>
    <dbReference type="NCBI Taxonomy" id="190721"/>
    <lineage>
        <taxon>Bacteria</taxon>
        <taxon>Pseudomonadati</taxon>
        <taxon>Pseudomonadota</taxon>
        <taxon>Betaproteobacteria</taxon>
        <taxon>Burkholderiales</taxon>
        <taxon>Burkholderiaceae</taxon>
        <taxon>Ralstonia</taxon>
    </lineage>
</organism>
<sequence>MTLDFEPGLTDRYTSLRDCVATGIYKRGLSKCAIDLNESVGNLSNKLSENPNRHFNIEDFERYLETSGDMTPLHYLVEKYLRRRLDTKQAALAQIQALGPELIDLLKKAGIST</sequence>
<dbReference type="AlphaFoldDB" id="A0A848NP73"/>
<evidence type="ECO:0000313" key="1">
    <source>
        <dbReference type="EMBL" id="NMV36942.1"/>
    </source>
</evidence>
<protein>
    <submittedName>
        <fullName evidence="1">Uncharacterized protein</fullName>
    </submittedName>
</protein>